<dbReference type="AlphaFoldDB" id="M2QGA7"/>
<evidence type="ECO:0000313" key="4">
    <source>
        <dbReference type="Proteomes" id="UP000016930"/>
    </source>
</evidence>
<protein>
    <recommendedName>
        <fullName evidence="2">CxC2-like cysteine cluster KDZ transposase-associated domain-containing protein</fullName>
    </recommendedName>
</protein>
<gene>
    <name evidence="3" type="ORF">CERSUDRAFT_60542</name>
</gene>
<dbReference type="STRING" id="914234.M2QGA7"/>
<feature type="region of interest" description="Disordered" evidence="1">
    <location>
        <begin position="959"/>
        <end position="1009"/>
    </location>
</feature>
<dbReference type="OrthoDB" id="2737640at2759"/>
<dbReference type="HOGENOM" id="CLU_003703_13_0_1"/>
<dbReference type="Pfam" id="PF18803">
    <property type="entry name" value="CxC2"/>
    <property type="match status" value="1"/>
</dbReference>
<sequence>MTCLDQNRINKWLPYREQFLNELLRHDGLADVTDLTLCPKHKLPAKYRCQDCLGLQLQCRDCMCNHHQYIPLHRIQVWEDGFWDKSSLFDLGLELQLGHSSDPCPLPSKTSTTLLAFDTSGIHKVCIRWCECSRSHGGAQLYTQLLRVQWYPASVDRPRTVFTFDALNTFHLLTLQGKLSLYDYYNGILKKANNTGLGKEVFRWNEISVVVRQWQHIKMLKRAGRGHSSTGIEATPSGGCAVLCPACPQPGLNLPEGWDKLPLSERYHRLLLAIDGCFKLKLKARGIQDEELGSGWAYFVRDETYRAYLSTCKDDREISPCTSELNAIKQSHKKGTNSGLSVTSVLGVKCARHAFVLPNGVADLQKGERFCNVDYAVLSALKSIGADSLIETDFSFDIACSWFVNFLKRLDDMPDDLRKVAQRLIFRAFIPKAHIEGHGATCRTRYSFNFRPYVGRTHGETIEQEWAHIGPLMTSTREMGPGARHSTLDDHWGWWNWQKFVSLGKRLIKDLKEADRMSSKQRAFASQFTASFPQDVIKKWSSMIANWLIDHRKPDPFAEPEGALSLAKVRLEIAKEEAKEAVREGDQIHDKMGPSAFVRWGLDLEERQYVPNLFSDDALLTNLRRVLQKKLGSSSRSSAQEVSLQERRSIFMRHIRAWYLVHALYMPSSIPTGSPEATFLSPTAESETHAVVPIEDLKLWLPSRLDVSARSSFCLNGTADKEKRLRRAQLEDALIELRRLRRVYGSLLRKFKVQIAGTGRKATTRSQTSLRAFNSKIGLTIARYRDARIALLALDPSGEWQEQFKELRDEDNRGPNRKEDEHSEGRRQPSWIWTVYAANADISTEDEDDQLRAEWAKATARAQRWEEEKALLLEEMCRCLRFFDAKADWWDKHTSSLVDGHTPDILSGLHGYAKRQATMYRRLVASWIQLWRPVLRQLKLKEPWDKRYNFVVEEDQGRHVASKGSTRRSAPSTANMPEAVSNSSEDDTESLAFSDSSAAGTSDDDYLSD</sequence>
<dbReference type="EMBL" id="KB445824">
    <property type="protein sequence ID" value="EMD31060.1"/>
    <property type="molecule type" value="Genomic_DNA"/>
</dbReference>
<accession>M2QGA7</accession>
<evidence type="ECO:0000256" key="1">
    <source>
        <dbReference type="SAM" id="MobiDB-lite"/>
    </source>
</evidence>
<feature type="region of interest" description="Disordered" evidence="1">
    <location>
        <begin position="804"/>
        <end position="826"/>
    </location>
</feature>
<keyword evidence="4" id="KW-1185">Reference proteome</keyword>
<feature type="compositionally biased region" description="Polar residues" evidence="1">
    <location>
        <begin position="963"/>
        <end position="983"/>
    </location>
</feature>
<name>M2QGA7_CERS8</name>
<dbReference type="InterPro" id="IPR041457">
    <property type="entry name" value="CxC2_KDZ-assoc"/>
</dbReference>
<feature type="compositionally biased region" description="Low complexity" evidence="1">
    <location>
        <begin position="992"/>
        <end position="1001"/>
    </location>
</feature>
<feature type="domain" description="CxC2-like cysteine cluster KDZ transposase-associated" evidence="2">
    <location>
        <begin position="89"/>
        <end position="196"/>
    </location>
</feature>
<dbReference type="Pfam" id="PF18758">
    <property type="entry name" value="KDZ"/>
    <property type="match status" value="1"/>
</dbReference>
<organism evidence="3 4">
    <name type="scientific">Ceriporiopsis subvermispora (strain B)</name>
    <name type="common">White-rot fungus</name>
    <name type="synonym">Gelatoporia subvermispora</name>
    <dbReference type="NCBI Taxonomy" id="914234"/>
    <lineage>
        <taxon>Eukaryota</taxon>
        <taxon>Fungi</taxon>
        <taxon>Dikarya</taxon>
        <taxon>Basidiomycota</taxon>
        <taxon>Agaricomycotina</taxon>
        <taxon>Agaricomycetes</taxon>
        <taxon>Polyporales</taxon>
        <taxon>Gelatoporiaceae</taxon>
        <taxon>Gelatoporia</taxon>
    </lineage>
</organism>
<evidence type="ECO:0000313" key="3">
    <source>
        <dbReference type="EMBL" id="EMD31060.1"/>
    </source>
</evidence>
<dbReference type="Proteomes" id="UP000016930">
    <property type="component" value="Unassembled WGS sequence"/>
</dbReference>
<dbReference type="InterPro" id="IPR040521">
    <property type="entry name" value="KDZ"/>
</dbReference>
<proteinExistence type="predicted"/>
<dbReference type="PANTHER" id="PTHR33096">
    <property type="entry name" value="CXC2 DOMAIN-CONTAINING PROTEIN"/>
    <property type="match status" value="1"/>
</dbReference>
<reference evidence="3 4" key="1">
    <citation type="journal article" date="2012" name="Proc. Natl. Acad. Sci. U.S.A.">
        <title>Comparative genomics of Ceriporiopsis subvermispora and Phanerochaete chrysosporium provide insight into selective ligninolysis.</title>
        <authorList>
            <person name="Fernandez-Fueyo E."/>
            <person name="Ruiz-Duenas F.J."/>
            <person name="Ferreira P."/>
            <person name="Floudas D."/>
            <person name="Hibbett D.S."/>
            <person name="Canessa P."/>
            <person name="Larrondo L.F."/>
            <person name="James T.Y."/>
            <person name="Seelenfreund D."/>
            <person name="Lobos S."/>
            <person name="Polanco R."/>
            <person name="Tello M."/>
            <person name="Honda Y."/>
            <person name="Watanabe T."/>
            <person name="Watanabe T."/>
            <person name="Ryu J.S."/>
            <person name="Kubicek C.P."/>
            <person name="Schmoll M."/>
            <person name="Gaskell J."/>
            <person name="Hammel K.E."/>
            <person name="St John F.J."/>
            <person name="Vanden Wymelenberg A."/>
            <person name="Sabat G."/>
            <person name="Splinter BonDurant S."/>
            <person name="Syed K."/>
            <person name="Yadav J.S."/>
            <person name="Doddapaneni H."/>
            <person name="Subramanian V."/>
            <person name="Lavin J.L."/>
            <person name="Oguiza J.A."/>
            <person name="Perez G."/>
            <person name="Pisabarro A.G."/>
            <person name="Ramirez L."/>
            <person name="Santoyo F."/>
            <person name="Master E."/>
            <person name="Coutinho P.M."/>
            <person name="Henrissat B."/>
            <person name="Lombard V."/>
            <person name="Magnuson J.K."/>
            <person name="Kuees U."/>
            <person name="Hori C."/>
            <person name="Igarashi K."/>
            <person name="Samejima M."/>
            <person name="Held B.W."/>
            <person name="Barry K.W."/>
            <person name="LaButti K.M."/>
            <person name="Lapidus A."/>
            <person name="Lindquist E.A."/>
            <person name="Lucas S.M."/>
            <person name="Riley R."/>
            <person name="Salamov A.A."/>
            <person name="Hoffmeister D."/>
            <person name="Schwenk D."/>
            <person name="Hadar Y."/>
            <person name="Yarden O."/>
            <person name="de Vries R.P."/>
            <person name="Wiebenga A."/>
            <person name="Stenlid J."/>
            <person name="Eastwood D."/>
            <person name="Grigoriev I.V."/>
            <person name="Berka R.M."/>
            <person name="Blanchette R.A."/>
            <person name="Kersten P."/>
            <person name="Martinez A.T."/>
            <person name="Vicuna R."/>
            <person name="Cullen D."/>
        </authorList>
    </citation>
    <scope>NUCLEOTIDE SEQUENCE [LARGE SCALE GENOMIC DNA]</scope>
    <source>
        <strain evidence="3 4">B</strain>
    </source>
</reference>
<evidence type="ECO:0000259" key="2">
    <source>
        <dbReference type="Pfam" id="PF18803"/>
    </source>
</evidence>
<dbReference type="PANTHER" id="PTHR33096:SF1">
    <property type="entry name" value="CXC1-LIKE CYSTEINE CLUSTER ASSOCIATED WITH KDZ TRANSPOSASES DOMAIN-CONTAINING PROTEIN"/>
    <property type="match status" value="1"/>
</dbReference>